<dbReference type="Proteomes" id="UP000507470">
    <property type="component" value="Unassembled WGS sequence"/>
</dbReference>
<proteinExistence type="predicted"/>
<evidence type="ECO:0000313" key="2">
    <source>
        <dbReference type="EMBL" id="CAC5411240.1"/>
    </source>
</evidence>
<reference evidence="2 3" key="1">
    <citation type="submission" date="2020-06" db="EMBL/GenBank/DDBJ databases">
        <authorList>
            <person name="Li R."/>
            <person name="Bekaert M."/>
        </authorList>
    </citation>
    <scope>NUCLEOTIDE SEQUENCE [LARGE SCALE GENOMIC DNA]</scope>
    <source>
        <strain evidence="3">wild</strain>
    </source>
</reference>
<keyword evidence="3" id="KW-1185">Reference proteome</keyword>
<sequence length="232" mass="26186">MVTVSNDYTDDESINAATQTNPCLDIQRYRSLSIRVTAYVFSFIQNLRNSKDKRQIGFISVEERYKALKVLTGAVQQETFKDEIDSLNSSSQKKVPLKDDLNEDEDDDGLRNDYDDYTNDLTSNCGVGRICDRCDHFKHILVEDYFLKVCCKSCSEHFEVGYFKDGDKTQPACTCQYDKIKGDCWKGLACSACKDTGKINGVPVCCENCEKSGLRFGLGDKYPTCDCLHNGI</sequence>
<accession>A0A6J8DWS1</accession>
<evidence type="ECO:0000313" key="3">
    <source>
        <dbReference type="Proteomes" id="UP000507470"/>
    </source>
</evidence>
<organism evidence="2 3">
    <name type="scientific">Mytilus coruscus</name>
    <name type="common">Sea mussel</name>
    <dbReference type="NCBI Taxonomy" id="42192"/>
    <lineage>
        <taxon>Eukaryota</taxon>
        <taxon>Metazoa</taxon>
        <taxon>Spiralia</taxon>
        <taxon>Lophotrochozoa</taxon>
        <taxon>Mollusca</taxon>
        <taxon>Bivalvia</taxon>
        <taxon>Autobranchia</taxon>
        <taxon>Pteriomorphia</taxon>
        <taxon>Mytilida</taxon>
        <taxon>Mytiloidea</taxon>
        <taxon>Mytilidae</taxon>
        <taxon>Mytilinae</taxon>
        <taxon>Mytilus</taxon>
    </lineage>
</organism>
<name>A0A6J8DWS1_MYTCO</name>
<dbReference type="OrthoDB" id="6097480at2759"/>
<evidence type="ECO:0000256" key="1">
    <source>
        <dbReference type="SAM" id="MobiDB-lite"/>
    </source>
</evidence>
<gene>
    <name evidence="2" type="ORF">MCOR_44354</name>
</gene>
<protein>
    <submittedName>
        <fullName evidence="2">Uncharacterized protein</fullName>
    </submittedName>
</protein>
<dbReference type="AlphaFoldDB" id="A0A6J8DWS1"/>
<feature type="region of interest" description="Disordered" evidence="1">
    <location>
        <begin position="91"/>
        <end position="112"/>
    </location>
</feature>
<dbReference type="EMBL" id="CACVKT020007840">
    <property type="protein sequence ID" value="CAC5411240.1"/>
    <property type="molecule type" value="Genomic_DNA"/>
</dbReference>